<keyword evidence="1" id="KW-0732">Signal</keyword>
<name>A0ABW3N122_9MICO</name>
<organism evidence="2 3">
    <name type="scientific">Terrabacter terrigena</name>
    <dbReference type="NCBI Taxonomy" id="574718"/>
    <lineage>
        <taxon>Bacteria</taxon>
        <taxon>Bacillati</taxon>
        <taxon>Actinomycetota</taxon>
        <taxon>Actinomycetes</taxon>
        <taxon>Micrococcales</taxon>
        <taxon>Intrasporangiaceae</taxon>
        <taxon>Terrabacter</taxon>
    </lineage>
</organism>
<dbReference type="EMBL" id="JBHTKH010000015">
    <property type="protein sequence ID" value="MFD1056172.1"/>
    <property type="molecule type" value="Genomic_DNA"/>
</dbReference>
<gene>
    <name evidence="2" type="ORF">ACFQ2V_17815</name>
</gene>
<keyword evidence="3" id="KW-1185">Reference proteome</keyword>
<accession>A0ABW3N122</accession>
<feature type="signal peptide" evidence="1">
    <location>
        <begin position="1"/>
        <end position="34"/>
    </location>
</feature>
<dbReference type="SUPFAM" id="SSF49299">
    <property type="entry name" value="PKD domain"/>
    <property type="match status" value="1"/>
</dbReference>
<evidence type="ECO:0000256" key="1">
    <source>
        <dbReference type="SAM" id="SignalP"/>
    </source>
</evidence>
<dbReference type="RefSeq" id="WP_386054217.1">
    <property type="nucleotide sequence ID" value="NZ_JBHTKH010000015.1"/>
</dbReference>
<evidence type="ECO:0000313" key="2">
    <source>
        <dbReference type="EMBL" id="MFD1056172.1"/>
    </source>
</evidence>
<dbReference type="Gene3D" id="2.60.40.10">
    <property type="entry name" value="Immunoglobulins"/>
    <property type="match status" value="2"/>
</dbReference>
<dbReference type="InterPro" id="IPR035986">
    <property type="entry name" value="PKD_dom_sf"/>
</dbReference>
<evidence type="ECO:0008006" key="4">
    <source>
        <dbReference type="Google" id="ProtNLM"/>
    </source>
</evidence>
<comment type="caution">
    <text evidence="2">The sequence shown here is derived from an EMBL/GenBank/DDBJ whole genome shotgun (WGS) entry which is preliminary data.</text>
</comment>
<dbReference type="Proteomes" id="UP001597046">
    <property type="component" value="Unassembled WGS sequence"/>
</dbReference>
<protein>
    <recommendedName>
        <fullName evidence="4">PKD domain-containing protein</fullName>
    </recommendedName>
</protein>
<reference evidence="3" key="1">
    <citation type="journal article" date="2019" name="Int. J. Syst. Evol. Microbiol.">
        <title>The Global Catalogue of Microorganisms (GCM) 10K type strain sequencing project: providing services to taxonomists for standard genome sequencing and annotation.</title>
        <authorList>
            <consortium name="The Broad Institute Genomics Platform"/>
            <consortium name="The Broad Institute Genome Sequencing Center for Infectious Disease"/>
            <person name="Wu L."/>
            <person name="Ma J."/>
        </authorList>
    </citation>
    <scope>NUCLEOTIDE SEQUENCE [LARGE SCALE GENOMIC DNA]</scope>
    <source>
        <strain evidence="3">CCUG 57508</strain>
    </source>
</reference>
<dbReference type="InterPro" id="IPR013783">
    <property type="entry name" value="Ig-like_fold"/>
</dbReference>
<proteinExistence type="predicted"/>
<evidence type="ECO:0000313" key="3">
    <source>
        <dbReference type="Proteomes" id="UP001597046"/>
    </source>
</evidence>
<dbReference type="Pfam" id="PF22352">
    <property type="entry name" value="K319L-like_PKD"/>
    <property type="match status" value="1"/>
</dbReference>
<sequence>MNTSARRTRKRRTLTVGVAALALAASGATIASFAAAPPPAHNNGTVGLKRVGPIDESNGFPVWYQDTSGTRLELCTDPGDANCIVGAVQTPGGPVVFPTNFPDEAFYSNAGASISTGTGTAKLVTGIEAAFAGAGTPARGQQITFGRIRVVATGLSAGADYTVTQPYGSQTFTAEAGTRGIFDTQDIGSLTPDGVFDQTLGAEAAPFLKWPAGTGAPTGYLGDPAVDHVVTGSPTGNNFFRITGPVGSFTGSPDLCADPTLGASTTATTDCIETNLFQASGKIAVHAGVQVTKAYYQESGTGHMMDLFAYSTPGQRLIVSGTGVSDTKMLEDAAGNGKYYARVYAEGAPPTDLKVTNTTDNPASVDHIALSQFGDRVHVDSAVYSTDTNTLTLTAESGDSTAALSVDGFSGGAPSVGANGATTWTFGNLPVPPDDVTVTSTKGGVGTEDVVITGSDTPAANVIAALVADSTNVQVGQSVTLDGTSSSGTITGSSFSMTPATGATLTGTGLARTFKATTAGTYTVTLSVTGVGTGNTSTDKAVMTVSDANAAPVADAGPDQLGVVPTSVVTLDGTASKFASTYSWTEATGDAKRVTLSNPSVANPTFTVPASSTPLTFNFTLTITDVNGSSATDTVQLVSDPGAVTVDSASYKRGSLEWRVRGSAKYCSANNVISVYWNKPATTTTPASTVLVGTTSPTLALGVCSYDFRLKNAPTTLRPTAAGTVTVRSTFGGEALDQAFQLL</sequence>
<feature type="chain" id="PRO_5046951331" description="PKD domain-containing protein" evidence="1">
    <location>
        <begin position="35"/>
        <end position="743"/>
    </location>
</feature>